<evidence type="ECO:0000256" key="5">
    <source>
        <dbReference type="ARBA" id="ARBA00022536"/>
    </source>
</evidence>
<evidence type="ECO:0000313" key="14">
    <source>
        <dbReference type="EMBL" id="CAB3245008.1"/>
    </source>
</evidence>
<dbReference type="SUPFAM" id="SSF57184">
    <property type="entry name" value="Growth factor receptor domain"/>
    <property type="match status" value="1"/>
</dbReference>
<dbReference type="InterPro" id="IPR000742">
    <property type="entry name" value="EGF"/>
</dbReference>
<comment type="subcellular location">
    <subcellularLocation>
        <location evidence="1">Secreted</location>
        <location evidence="1">Extracellular space</location>
        <location evidence="1">Extracellular matrix</location>
    </subcellularLocation>
</comment>
<comment type="caution">
    <text evidence="11">Lacks conserved residue(s) required for the propagation of feature annotation.</text>
</comment>
<feature type="domain" description="EGF-like" evidence="13">
    <location>
        <begin position="173"/>
        <end position="216"/>
    </location>
</feature>
<dbReference type="InterPro" id="IPR013032">
    <property type="entry name" value="EGF-like_CS"/>
</dbReference>
<dbReference type="FunFam" id="2.10.25.10:FF:000038">
    <property type="entry name" value="Fibrillin 2"/>
    <property type="match status" value="1"/>
</dbReference>
<dbReference type="InterPro" id="IPR055088">
    <property type="entry name" value="Fibulin_C"/>
</dbReference>
<feature type="domain" description="EGF-like" evidence="13">
    <location>
        <begin position="94"/>
        <end position="132"/>
    </location>
</feature>
<dbReference type="PROSITE" id="PS50026">
    <property type="entry name" value="EGF_3"/>
    <property type="match status" value="5"/>
</dbReference>
<comment type="similarity">
    <text evidence="2">Belongs to the fibulin family.</text>
</comment>
<feature type="chain" id="PRO_5026248752" evidence="12">
    <location>
        <begin position="20"/>
        <end position="479"/>
    </location>
</feature>
<name>A0A6F9DCS1_9ASCI</name>
<dbReference type="GO" id="GO:0005509">
    <property type="term" value="F:calcium ion binding"/>
    <property type="evidence" value="ECO:0007669"/>
    <property type="project" value="InterPro"/>
</dbReference>
<dbReference type="InterPro" id="IPR049883">
    <property type="entry name" value="NOTCH1_EGF-like"/>
</dbReference>
<dbReference type="PANTHER" id="PTHR24039">
    <property type="entry name" value="FIBRILLIN-RELATED"/>
    <property type="match status" value="1"/>
</dbReference>
<dbReference type="Gene3D" id="2.10.25.10">
    <property type="entry name" value="Laminin"/>
    <property type="match status" value="7"/>
</dbReference>
<reference evidence="14" key="1">
    <citation type="submission" date="2020-04" db="EMBL/GenBank/DDBJ databases">
        <authorList>
            <person name="Neveu A P."/>
        </authorList>
    </citation>
    <scope>NUCLEOTIDE SEQUENCE</scope>
    <source>
        <tissue evidence="14">Whole embryo</tissue>
    </source>
</reference>
<dbReference type="Pfam" id="PF12661">
    <property type="entry name" value="hEGF"/>
    <property type="match status" value="1"/>
</dbReference>
<dbReference type="InterPro" id="IPR018097">
    <property type="entry name" value="EGF_Ca-bd_CS"/>
</dbReference>
<proteinExistence type="evidence at transcript level"/>
<keyword evidence="6 12" id="KW-0732">Signal</keyword>
<dbReference type="SUPFAM" id="SSF57196">
    <property type="entry name" value="EGF/Laminin"/>
    <property type="match status" value="3"/>
</dbReference>
<keyword evidence="5 11" id="KW-0245">EGF-like domain</keyword>
<keyword evidence="3" id="KW-0964">Secreted</keyword>
<protein>
    <submittedName>
        <fullName evidence="14">Fibulin-1</fullName>
    </submittedName>
</protein>
<keyword evidence="8" id="KW-0106">Calcium</keyword>
<evidence type="ECO:0000259" key="13">
    <source>
        <dbReference type="PROSITE" id="PS50026"/>
    </source>
</evidence>
<evidence type="ECO:0000256" key="1">
    <source>
        <dbReference type="ARBA" id="ARBA00004498"/>
    </source>
</evidence>
<dbReference type="PANTHER" id="PTHR24039:SF58">
    <property type="entry name" value="EGF-LIKE DOMAIN-CONTAINING PROTEIN"/>
    <property type="match status" value="1"/>
</dbReference>
<accession>A0A6F9DCS1</accession>
<evidence type="ECO:0000256" key="7">
    <source>
        <dbReference type="ARBA" id="ARBA00022737"/>
    </source>
</evidence>
<dbReference type="PROSITE" id="PS00010">
    <property type="entry name" value="ASX_HYDROXYL"/>
    <property type="match status" value="5"/>
</dbReference>
<evidence type="ECO:0000256" key="8">
    <source>
        <dbReference type="ARBA" id="ARBA00022837"/>
    </source>
</evidence>
<evidence type="ECO:0000256" key="11">
    <source>
        <dbReference type="PROSITE-ProRule" id="PRU00076"/>
    </source>
</evidence>
<dbReference type="SMART" id="SM00181">
    <property type="entry name" value="EGF"/>
    <property type="match status" value="6"/>
</dbReference>
<dbReference type="InterPro" id="IPR001881">
    <property type="entry name" value="EGF-like_Ca-bd_dom"/>
</dbReference>
<feature type="domain" description="EGF-like" evidence="13">
    <location>
        <begin position="133"/>
        <end position="172"/>
    </location>
</feature>
<evidence type="ECO:0000256" key="2">
    <source>
        <dbReference type="ARBA" id="ARBA00006127"/>
    </source>
</evidence>
<dbReference type="InterPro" id="IPR000152">
    <property type="entry name" value="EGF-type_Asp/Asn_hydroxyl_site"/>
</dbReference>
<dbReference type="AlphaFoldDB" id="A0A6F9DCS1"/>
<dbReference type="CDD" id="cd00054">
    <property type="entry name" value="EGF_CA"/>
    <property type="match status" value="6"/>
</dbReference>
<evidence type="ECO:0000256" key="10">
    <source>
        <dbReference type="ARBA" id="ARBA00023180"/>
    </source>
</evidence>
<dbReference type="Pfam" id="PF22914">
    <property type="entry name" value="Fibulin_C"/>
    <property type="match status" value="1"/>
</dbReference>
<feature type="signal peptide" evidence="12">
    <location>
        <begin position="1"/>
        <end position="19"/>
    </location>
</feature>
<evidence type="ECO:0000256" key="6">
    <source>
        <dbReference type="ARBA" id="ARBA00022729"/>
    </source>
</evidence>
<dbReference type="PROSITE" id="PS01187">
    <property type="entry name" value="EGF_CA"/>
    <property type="match status" value="1"/>
</dbReference>
<gene>
    <name evidence="14" type="primary">Fbln1-002</name>
</gene>
<keyword evidence="10" id="KW-0325">Glycoprotein</keyword>
<feature type="domain" description="EGF-like" evidence="13">
    <location>
        <begin position="52"/>
        <end position="89"/>
    </location>
</feature>
<dbReference type="FunFam" id="2.10.25.10:FF:000005">
    <property type="entry name" value="Fibrillin 2"/>
    <property type="match status" value="1"/>
</dbReference>
<organism evidence="14">
    <name type="scientific">Phallusia mammillata</name>
    <dbReference type="NCBI Taxonomy" id="59560"/>
    <lineage>
        <taxon>Eukaryota</taxon>
        <taxon>Metazoa</taxon>
        <taxon>Chordata</taxon>
        <taxon>Tunicata</taxon>
        <taxon>Ascidiacea</taxon>
        <taxon>Phlebobranchia</taxon>
        <taxon>Ascidiidae</taxon>
        <taxon>Phallusia</taxon>
    </lineage>
</organism>
<sequence>MQWLKVLTLFLYLAICSEAQMRVISNAMGGGKSLNGFCENGLRYMENQGCVDINECTEVAPCKIGQSCRNLYGSYICICHHGYELDKATGDCVDINECSRGYCGNSEKCINTVGSFRCLCSPGMTKIGRFCRDVNECTQQPCDSNQYCINTAGSYRCQCKAGYVSNGDGTCSDADECVEAMCQGMGERCRNTEGSYECVCRSGFHKDALTNGRYCTDIDECQQNVCPENAECINTQGSFNCRCHRGFSYYRGVCVDNQECNVGGGSKCQWRCQNLPGSFECQCPPGYSKLDYSCIDINECDNDKNMCNDGESCVNTHGGHQCIEPLQCPSNKFYRKLMRTDEFGYRQVTTNICRRRRCKKISTDNDMYSMCKKQPLSTSYHFVSVTSGLKAPTKLFRIKFPARRRRQQYNFSIVGNNQTMFSLHQMSMYRPHAYLMLNEQIDGPSEHTVKVDMSTYNGKGDMRDNRMLTITVFVSEYNF</sequence>
<dbReference type="InterPro" id="IPR009030">
    <property type="entry name" value="Growth_fac_rcpt_cys_sf"/>
</dbReference>
<dbReference type="EMBL" id="LR785087">
    <property type="protein sequence ID" value="CAB3245008.1"/>
    <property type="molecule type" value="mRNA"/>
</dbReference>
<dbReference type="FunFam" id="2.10.25.10:FF:000014">
    <property type="entry name" value="Latent-transforming growth factor beta-binding protein 3"/>
    <property type="match status" value="1"/>
</dbReference>
<keyword evidence="7" id="KW-0677">Repeat</keyword>
<feature type="domain" description="EGF-like" evidence="13">
    <location>
        <begin position="217"/>
        <end position="255"/>
    </location>
</feature>
<dbReference type="Pfam" id="PF07645">
    <property type="entry name" value="EGF_CA"/>
    <property type="match status" value="6"/>
</dbReference>
<keyword evidence="4" id="KW-0272">Extracellular matrix</keyword>
<dbReference type="SMART" id="SM00179">
    <property type="entry name" value="EGF_CA"/>
    <property type="match status" value="7"/>
</dbReference>
<evidence type="ECO:0000256" key="12">
    <source>
        <dbReference type="SAM" id="SignalP"/>
    </source>
</evidence>
<evidence type="ECO:0000256" key="3">
    <source>
        <dbReference type="ARBA" id="ARBA00022525"/>
    </source>
</evidence>
<dbReference type="PROSITE" id="PS01186">
    <property type="entry name" value="EGF_2"/>
    <property type="match status" value="3"/>
</dbReference>
<evidence type="ECO:0000256" key="4">
    <source>
        <dbReference type="ARBA" id="ARBA00022530"/>
    </source>
</evidence>
<keyword evidence="9" id="KW-1015">Disulfide bond</keyword>
<evidence type="ECO:0000256" key="9">
    <source>
        <dbReference type="ARBA" id="ARBA00023157"/>
    </source>
</evidence>